<dbReference type="SUPFAM" id="SSF50118">
    <property type="entry name" value="Cell growth inhibitor/plasmid maintenance toxic component"/>
    <property type="match status" value="1"/>
</dbReference>
<keyword evidence="4" id="KW-1277">Toxin-antitoxin system</keyword>
<protein>
    <recommendedName>
        <fullName evidence="2">Toxin CcdB</fullName>
    </recommendedName>
    <alternativeName>
        <fullName evidence="8">Cytotoxic protein CcdB</fullName>
    </alternativeName>
    <alternativeName>
        <fullName evidence="7">Protein LetD</fullName>
    </alternativeName>
</protein>
<dbReference type="InterPro" id="IPR011067">
    <property type="entry name" value="Plasmid_toxin/cell-grow_inhib"/>
</dbReference>
<evidence type="ECO:0000256" key="1">
    <source>
        <dbReference type="ARBA" id="ARBA00005230"/>
    </source>
</evidence>
<comment type="similarity">
    <text evidence="1">Belongs to the CcdB toxin family.</text>
</comment>
<evidence type="ECO:0000256" key="5">
    <source>
        <dbReference type="ARBA" id="ARBA00023015"/>
    </source>
</evidence>
<evidence type="ECO:0000313" key="9">
    <source>
        <dbReference type="EMBL" id="NIL24224.1"/>
    </source>
</evidence>
<reference evidence="9" key="1">
    <citation type="submission" date="2020-03" db="EMBL/GenBank/DDBJ databases">
        <authorList>
            <person name="Kislichkina A."/>
            <person name="Dentovskaya S."/>
            <person name="Shaikhutdinov R."/>
            <person name="Ivanov S."/>
            <person name="Sizova A."/>
            <person name="Solomentsev V."/>
            <person name="Bogun A."/>
        </authorList>
    </citation>
    <scope>NUCLEOTIDE SEQUENCE</scope>
    <source>
        <strain evidence="9">SCPM-O-B-7610</strain>
    </source>
</reference>
<evidence type="ECO:0000256" key="6">
    <source>
        <dbReference type="ARBA" id="ARBA00023163"/>
    </source>
</evidence>
<evidence type="ECO:0000256" key="2">
    <source>
        <dbReference type="ARBA" id="ARBA00015075"/>
    </source>
</evidence>
<accession>A0AA44I1B3</accession>
<dbReference type="GO" id="GO:0008657">
    <property type="term" value="F:DNA topoisomerase type II (double strand cut, ATP-hydrolyzing) inhibitor activity"/>
    <property type="evidence" value="ECO:0007669"/>
    <property type="project" value="InterPro"/>
</dbReference>
<sequence>MQFTIYTNLGNSTDYPYLIDVQSDLIDVLTTRLVIPLFPISKIRAQPPVRLCPVIDVSGEKFVVMTHEMASIRRSSLGEVAGNASSDRGRIKGAIDFLIDGF</sequence>
<keyword evidence="5" id="KW-0805">Transcription regulation</keyword>
<gene>
    <name evidence="9" type="ORF">HB991_17135</name>
</gene>
<comment type="caution">
    <text evidence="9">The sequence shown here is derived from an EMBL/GenBank/DDBJ whole genome shotgun (WGS) entry which is preliminary data.</text>
</comment>
<dbReference type="AlphaFoldDB" id="A0AA44I1B3"/>
<proteinExistence type="inferred from homology"/>
<evidence type="ECO:0000256" key="8">
    <source>
        <dbReference type="ARBA" id="ARBA00033135"/>
    </source>
</evidence>
<evidence type="ECO:0000313" key="10">
    <source>
        <dbReference type="Proteomes" id="UP000712947"/>
    </source>
</evidence>
<dbReference type="InterPro" id="IPR002712">
    <property type="entry name" value="CcdB"/>
</dbReference>
<keyword evidence="3" id="KW-0678">Repressor</keyword>
<dbReference type="Gene3D" id="2.30.30.110">
    <property type="match status" value="1"/>
</dbReference>
<dbReference type="Proteomes" id="UP000712947">
    <property type="component" value="Unassembled WGS sequence"/>
</dbReference>
<dbReference type="GO" id="GO:0006276">
    <property type="term" value="P:plasmid maintenance"/>
    <property type="evidence" value="ECO:0007669"/>
    <property type="project" value="InterPro"/>
</dbReference>
<evidence type="ECO:0000256" key="4">
    <source>
        <dbReference type="ARBA" id="ARBA00022649"/>
    </source>
</evidence>
<dbReference type="RefSeq" id="WP_050143888.1">
    <property type="nucleotide sequence ID" value="NZ_CABHYE010000017.1"/>
</dbReference>
<evidence type="ECO:0000256" key="3">
    <source>
        <dbReference type="ARBA" id="ARBA00022491"/>
    </source>
</evidence>
<dbReference type="EMBL" id="JAASAI010000021">
    <property type="protein sequence ID" value="NIL24224.1"/>
    <property type="molecule type" value="Genomic_DNA"/>
</dbReference>
<dbReference type="Pfam" id="PF01845">
    <property type="entry name" value="CcdB"/>
    <property type="match status" value="1"/>
</dbReference>
<name>A0AA44I1B3_YERMO</name>
<keyword evidence="6" id="KW-0804">Transcription</keyword>
<evidence type="ECO:0000256" key="7">
    <source>
        <dbReference type="ARBA" id="ARBA00029628"/>
    </source>
</evidence>
<organism evidence="9 10">
    <name type="scientific">Yersinia mollaretii</name>
    <dbReference type="NCBI Taxonomy" id="33060"/>
    <lineage>
        <taxon>Bacteria</taxon>
        <taxon>Pseudomonadati</taxon>
        <taxon>Pseudomonadota</taxon>
        <taxon>Gammaproteobacteria</taxon>
        <taxon>Enterobacterales</taxon>
        <taxon>Yersiniaceae</taxon>
        <taxon>Yersinia</taxon>
    </lineage>
</organism>